<accession>A0ACB7SP31</accession>
<organism evidence="1 2">
    <name type="scientific">Hyalomma asiaticum</name>
    <name type="common">Tick</name>
    <dbReference type="NCBI Taxonomy" id="266040"/>
    <lineage>
        <taxon>Eukaryota</taxon>
        <taxon>Metazoa</taxon>
        <taxon>Ecdysozoa</taxon>
        <taxon>Arthropoda</taxon>
        <taxon>Chelicerata</taxon>
        <taxon>Arachnida</taxon>
        <taxon>Acari</taxon>
        <taxon>Parasitiformes</taxon>
        <taxon>Ixodida</taxon>
        <taxon>Ixodoidea</taxon>
        <taxon>Ixodidae</taxon>
        <taxon>Hyalomminae</taxon>
        <taxon>Hyalomma</taxon>
    </lineage>
</organism>
<gene>
    <name evidence="1" type="ORF">HPB50_016358</name>
</gene>
<dbReference type="EMBL" id="CM023483">
    <property type="protein sequence ID" value="KAH6936365.1"/>
    <property type="molecule type" value="Genomic_DNA"/>
</dbReference>
<proteinExistence type="predicted"/>
<dbReference type="Proteomes" id="UP000821845">
    <property type="component" value="Chromosome 3"/>
</dbReference>
<name>A0ACB7SP31_HYAAI</name>
<reference evidence="1" key="1">
    <citation type="submission" date="2020-05" db="EMBL/GenBank/DDBJ databases">
        <title>Large-scale comparative analyses of tick genomes elucidate their genetic diversity and vector capacities.</title>
        <authorList>
            <person name="Jia N."/>
            <person name="Wang J."/>
            <person name="Shi W."/>
            <person name="Du L."/>
            <person name="Sun Y."/>
            <person name="Zhan W."/>
            <person name="Jiang J."/>
            <person name="Wang Q."/>
            <person name="Zhang B."/>
            <person name="Ji P."/>
            <person name="Sakyi L.B."/>
            <person name="Cui X."/>
            <person name="Yuan T."/>
            <person name="Jiang B."/>
            <person name="Yang W."/>
            <person name="Lam T.T.-Y."/>
            <person name="Chang Q."/>
            <person name="Ding S."/>
            <person name="Wang X."/>
            <person name="Zhu J."/>
            <person name="Ruan X."/>
            <person name="Zhao L."/>
            <person name="Wei J."/>
            <person name="Que T."/>
            <person name="Du C."/>
            <person name="Cheng J."/>
            <person name="Dai P."/>
            <person name="Han X."/>
            <person name="Huang E."/>
            <person name="Gao Y."/>
            <person name="Liu J."/>
            <person name="Shao H."/>
            <person name="Ye R."/>
            <person name="Li L."/>
            <person name="Wei W."/>
            <person name="Wang X."/>
            <person name="Wang C."/>
            <person name="Yang T."/>
            <person name="Huo Q."/>
            <person name="Li W."/>
            <person name="Guo W."/>
            <person name="Chen H."/>
            <person name="Zhou L."/>
            <person name="Ni X."/>
            <person name="Tian J."/>
            <person name="Zhou Y."/>
            <person name="Sheng Y."/>
            <person name="Liu T."/>
            <person name="Pan Y."/>
            <person name="Xia L."/>
            <person name="Li J."/>
            <person name="Zhao F."/>
            <person name="Cao W."/>
        </authorList>
    </citation>
    <scope>NUCLEOTIDE SEQUENCE</scope>
    <source>
        <strain evidence="1">Hyas-2018</strain>
    </source>
</reference>
<keyword evidence="2" id="KW-1185">Reference proteome</keyword>
<sequence length="313" mass="34646">MRTLHIDASPQAALILQLPTASLALPTPTSASYTDYTGSAEAAEKKGRLRLTAVRSRKIAATDGAASLRRACITVNAARQSVGALAAAYAASQPRGPRNYRLGRKQRHNLSFHLHESGKQSAAFRASTGRAVHSLVIGEGSSPPLRQPACFPTRERARIQTAIRCMLRYIIQRYGLDAPLHEVSSSHERSRKDCPARAHPPTLQLIFPPLNGPKRSFHHPSVSLFDERERRRLEADPAESSPPRAHPRDRRELCALAPDLVRASLYDARRNEFARPLNSGVPDCATIGQQAQPEYSYRIAPYRPTQSMERNEN</sequence>
<evidence type="ECO:0000313" key="2">
    <source>
        <dbReference type="Proteomes" id="UP000821845"/>
    </source>
</evidence>
<evidence type="ECO:0000313" key="1">
    <source>
        <dbReference type="EMBL" id="KAH6936365.1"/>
    </source>
</evidence>
<protein>
    <submittedName>
        <fullName evidence="1">Uncharacterized protein</fullName>
    </submittedName>
</protein>
<comment type="caution">
    <text evidence="1">The sequence shown here is derived from an EMBL/GenBank/DDBJ whole genome shotgun (WGS) entry which is preliminary data.</text>
</comment>